<proteinExistence type="predicted"/>
<feature type="domain" description="SET" evidence="16">
    <location>
        <begin position="152"/>
        <end position="269"/>
    </location>
</feature>
<evidence type="ECO:0000256" key="13">
    <source>
        <dbReference type="ARBA" id="ARBA00047545"/>
    </source>
</evidence>
<evidence type="ECO:0000313" key="19">
    <source>
        <dbReference type="EMBL" id="KAJ1723751.1"/>
    </source>
</evidence>
<comment type="caution">
    <text evidence="19">The sequence shown here is derived from an EMBL/GenBank/DDBJ whole genome shotgun (WGS) entry which is preliminary data.</text>
</comment>
<gene>
    <name evidence="19" type="ORF">LPJ53_001919</name>
</gene>
<feature type="domain" description="WW" evidence="15">
    <location>
        <begin position="757"/>
        <end position="790"/>
    </location>
</feature>
<dbReference type="Pfam" id="PF17907">
    <property type="entry name" value="AWS"/>
    <property type="match status" value="1"/>
</dbReference>
<dbReference type="OrthoDB" id="422362at2759"/>
<evidence type="ECO:0000256" key="5">
    <source>
        <dbReference type="ARBA" id="ARBA00022454"/>
    </source>
</evidence>
<dbReference type="Pfam" id="PF00397">
    <property type="entry name" value="WW"/>
    <property type="match status" value="1"/>
</dbReference>
<dbReference type="InterPro" id="IPR042294">
    <property type="entry name" value="SETD2_animal"/>
</dbReference>
<dbReference type="InterPro" id="IPR036020">
    <property type="entry name" value="WW_dom_sf"/>
</dbReference>
<feature type="compositionally biased region" description="Basic and acidic residues" evidence="14">
    <location>
        <begin position="328"/>
        <end position="344"/>
    </location>
</feature>
<feature type="compositionally biased region" description="Polar residues" evidence="14">
    <location>
        <begin position="686"/>
        <end position="704"/>
    </location>
</feature>
<dbReference type="GO" id="GO:0032259">
    <property type="term" value="P:methylation"/>
    <property type="evidence" value="ECO:0007669"/>
    <property type="project" value="UniProtKB-KW"/>
</dbReference>
<dbReference type="PANTHER" id="PTHR46711:SF1">
    <property type="entry name" value="HISTONE-LYSINE N-METHYLTRANSFERASE SETD2"/>
    <property type="match status" value="1"/>
</dbReference>
<dbReference type="SMART" id="SM00317">
    <property type="entry name" value="SET"/>
    <property type="match status" value="1"/>
</dbReference>
<feature type="compositionally biased region" description="Low complexity" evidence="14">
    <location>
        <begin position="602"/>
        <end position="619"/>
    </location>
</feature>
<keyword evidence="10" id="KW-0804">Transcription</keyword>
<dbReference type="Gene3D" id="2.20.70.10">
    <property type="match status" value="1"/>
</dbReference>
<feature type="domain" description="AWS" evidence="18">
    <location>
        <begin position="95"/>
        <end position="150"/>
    </location>
</feature>
<dbReference type="EC" id="2.1.1.359" evidence="4"/>
<feature type="compositionally biased region" description="Pro residues" evidence="14">
    <location>
        <begin position="1093"/>
        <end position="1103"/>
    </location>
</feature>
<evidence type="ECO:0000259" key="16">
    <source>
        <dbReference type="PROSITE" id="PS50280"/>
    </source>
</evidence>
<dbReference type="Proteomes" id="UP001149813">
    <property type="component" value="Unassembled WGS sequence"/>
</dbReference>
<organism evidence="19 20">
    <name type="scientific">Coemansia erecta</name>
    <dbReference type="NCBI Taxonomy" id="147472"/>
    <lineage>
        <taxon>Eukaryota</taxon>
        <taxon>Fungi</taxon>
        <taxon>Fungi incertae sedis</taxon>
        <taxon>Zoopagomycota</taxon>
        <taxon>Kickxellomycotina</taxon>
        <taxon>Kickxellomycetes</taxon>
        <taxon>Kickxellales</taxon>
        <taxon>Kickxellaceae</taxon>
        <taxon>Coemansia</taxon>
    </lineage>
</organism>
<protein>
    <recommendedName>
        <fullName evidence="4">[histone H3]-lysine(36) N-trimethyltransferase</fullName>
        <ecNumber evidence="4">2.1.1.359</ecNumber>
    </recommendedName>
    <alternativeName>
        <fullName evidence="12">SET domain-containing protein 2</fullName>
    </alternativeName>
</protein>
<dbReference type="InterPro" id="IPR013257">
    <property type="entry name" value="SRI"/>
</dbReference>
<evidence type="ECO:0000256" key="8">
    <source>
        <dbReference type="ARBA" id="ARBA00022691"/>
    </source>
</evidence>
<evidence type="ECO:0000313" key="20">
    <source>
        <dbReference type="Proteomes" id="UP001149813"/>
    </source>
</evidence>
<dbReference type="GO" id="GO:0005634">
    <property type="term" value="C:nucleus"/>
    <property type="evidence" value="ECO:0007669"/>
    <property type="project" value="UniProtKB-SubCell"/>
</dbReference>
<dbReference type="AlphaFoldDB" id="A0A9W7XZ41"/>
<keyword evidence="7" id="KW-0808">Transferase</keyword>
<feature type="compositionally biased region" description="Low complexity" evidence="14">
    <location>
        <begin position="531"/>
        <end position="554"/>
    </location>
</feature>
<dbReference type="PROSITE" id="PS50280">
    <property type="entry name" value="SET"/>
    <property type="match status" value="1"/>
</dbReference>
<comment type="catalytic activity">
    <reaction evidence="13">
        <text>L-lysyl(36)-[histone H3] + 3 S-adenosyl-L-methionine = N(6),N(6),N(6)-trimethyl-L-lysyl(36)-[histone H3] + 3 S-adenosyl-L-homocysteine + 3 H(+)</text>
        <dbReference type="Rhea" id="RHEA:60324"/>
        <dbReference type="Rhea" id="RHEA-COMP:9785"/>
        <dbReference type="Rhea" id="RHEA-COMP:15536"/>
        <dbReference type="ChEBI" id="CHEBI:15378"/>
        <dbReference type="ChEBI" id="CHEBI:29969"/>
        <dbReference type="ChEBI" id="CHEBI:57856"/>
        <dbReference type="ChEBI" id="CHEBI:59789"/>
        <dbReference type="ChEBI" id="CHEBI:61961"/>
        <dbReference type="EC" id="2.1.1.359"/>
    </reaction>
</comment>
<dbReference type="GO" id="GO:0005694">
    <property type="term" value="C:chromosome"/>
    <property type="evidence" value="ECO:0007669"/>
    <property type="project" value="UniProtKB-SubCell"/>
</dbReference>
<feature type="compositionally biased region" description="Polar residues" evidence="14">
    <location>
        <begin position="826"/>
        <end position="857"/>
    </location>
</feature>
<feature type="region of interest" description="Disordered" evidence="14">
    <location>
        <begin position="327"/>
        <end position="381"/>
    </location>
</feature>
<dbReference type="SUPFAM" id="SSF47676">
    <property type="entry name" value="Conserved domain common to transcription factors TFIIS, elongin A, CRSP70"/>
    <property type="match status" value="1"/>
</dbReference>
<dbReference type="InterPro" id="IPR001202">
    <property type="entry name" value="WW_dom"/>
</dbReference>
<dbReference type="InterPro" id="IPR017923">
    <property type="entry name" value="TFIIS_N"/>
</dbReference>
<feature type="compositionally biased region" description="Low complexity" evidence="14">
    <location>
        <begin position="350"/>
        <end position="362"/>
    </location>
</feature>
<dbReference type="InterPro" id="IPR035441">
    <property type="entry name" value="TFIIS/LEDGF_dom_sf"/>
</dbReference>
<feature type="region of interest" description="Disordered" evidence="14">
    <location>
        <begin position="1"/>
        <end position="64"/>
    </location>
</feature>
<dbReference type="PANTHER" id="PTHR46711">
    <property type="entry name" value="HISTONE-LYSINE N-METHYLTRANSFERASE SETD2"/>
    <property type="match status" value="1"/>
</dbReference>
<dbReference type="Pfam" id="PF08236">
    <property type="entry name" value="SRI"/>
    <property type="match status" value="1"/>
</dbReference>
<evidence type="ECO:0000256" key="11">
    <source>
        <dbReference type="ARBA" id="ARBA00023242"/>
    </source>
</evidence>
<dbReference type="PROSITE" id="PS51215">
    <property type="entry name" value="AWS"/>
    <property type="match status" value="1"/>
</dbReference>
<dbReference type="Gene3D" id="1.10.1740.100">
    <property type="entry name" value="Set2, Rpb1 interacting domain"/>
    <property type="match status" value="1"/>
</dbReference>
<keyword evidence="11" id="KW-0539">Nucleus</keyword>
<feature type="compositionally biased region" description="Polar residues" evidence="14">
    <location>
        <begin position="864"/>
        <end position="876"/>
    </location>
</feature>
<keyword evidence="5" id="KW-0158">Chromosome</keyword>
<dbReference type="InterPro" id="IPR003616">
    <property type="entry name" value="Post-SET_dom"/>
</dbReference>
<dbReference type="SMART" id="SM00456">
    <property type="entry name" value="WW"/>
    <property type="match status" value="1"/>
</dbReference>
<evidence type="ECO:0000256" key="9">
    <source>
        <dbReference type="ARBA" id="ARBA00023015"/>
    </source>
</evidence>
<dbReference type="InterPro" id="IPR006560">
    <property type="entry name" value="AWS_dom"/>
</dbReference>
<evidence type="ECO:0000256" key="4">
    <source>
        <dbReference type="ARBA" id="ARBA00012178"/>
    </source>
</evidence>
<dbReference type="SMART" id="SM00570">
    <property type="entry name" value="AWS"/>
    <property type="match status" value="1"/>
</dbReference>
<feature type="compositionally biased region" description="Polar residues" evidence="14">
    <location>
        <begin position="902"/>
        <end position="911"/>
    </location>
</feature>
<feature type="compositionally biased region" description="Low complexity" evidence="14">
    <location>
        <begin position="644"/>
        <end position="674"/>
    </location>
</feature>
<feature type="compositionally biased region" description="Low complexity" evidence="14">
    <location>
        <begin position="14"/>
        <end position="33"/>
    </location>
</feature>
<keyword evidence="8" id="KW-0949">S-adenosyl-L-methionine</keyword>
<dbReference type="SUPFAM" id="SSF82199">
    <property type="entry name" value="SET domain"/>
    <property type="match status" value="1"/>
</dbReference>
<feature type="region of interest" description="Disordered" evidence="14">
    <location>
        <begin position="779"/>
        <end position="883"/>
    </location>
</feature>
<feature type="compositionally biased region" description="Low complexity" evidence="14">
    <location>
        <begin position="745"/>
        <end position="755"/>
    </location>
</feature>
<dbReference type="Gene3D" id="1.20.930.10">
    <property type="entry name" value="Conserved domain common to transcription factors TFIIS, elongin A, CRSP70"/>
    <property type="match status" value="1"/>
</dbReference>
<dbReference type="EMBL" id="JANBOJ010000054">
    <property type="protein sequence ID" value="KAJ1723751.1"/>
    <property type="molecule type" value="Genomic_DNA"/>
</dbReference>
<evidence type="ECO:0000259" key="18">
    <source>
        <dbReference type="PROSITE" id="PS51215"/>
    </source>
</evidence>
<dbReference type="PROSITE" id="PS01159">
    <property type="entry name" value="WW_DOMAIN_1"/>
    <property type="match status" value="1"/>
</dbReference>
<dbReference type="Gene3D" id="2.170.270.10">
    <property type="entry name" value="SET domain"/>
    <property type="match status" value="1"/>
</dbReference>
<dbReference type="InterPro" id="IPR046341">
    <property type="entry name" value="SET_dom_sf"/>
</dbReference>
<keyword evidence="20" id="KW-1185">Reference proteome</keyword>
<dbReference type="GO" id="GO:0140955">
    <property type="term" value="F:histone H3K36 trimethyltransferase activity"/>
    <property type="evidence" value="ECO:0007669"/>
    <property type="project" value="UniProtKB-EC"/>
</dbReference>
<dbReference type="InterPro" id="IPR038190">
    <property type="entry name" value="SRI_sf"/>
</dbReference>
<dbReference type="CDD" id="cd19172">
    <property type="entry name" value="SET_SETD2"/>
    <property type="match status" value="1"/>
</dbReference>
<dbReference type="InterPro" id="IPR044437">
    <property type="entry name" value="SETD2/Set2_SET"/>
</dbReference>
<dbReference type="InterPro" id="IPR001214">
    <property type="entry name" value="SET_dom"/>
</dbReference>
<feature type="compositionally biased region" description="Basic and acidic residues" evidence="14">
    <location>
        <begin position="973"/>
        <end position="994"/>
    </location>
</feature>
<evidence type="ECO:0000259" key="17">
    <source>
        <dbReference type="PROSITE" id="PS50868"/>
    </source>
</evidence>
<comment type="function">
    <text evidence="1">Histone methyltransferase that trimethylates histone H3 'Lys-36' forming H3K36me3. Involved in transcription elongation as well as in transcription repression.</text>
</comment>
<evidence type="ECO:0000256" key="14">
    <source>
        <dbReference type="SAM" id="MobiDB-lite"/>
    </source>
</evidence>
<evidence type="ECO:0000256" key="1">
    <source>
        <dbReference type="ARBA" id="ARBA00003901"/>
    </source>
</evidence>
<feature type="compositionally biased region" description="Polar residues" evidence="14">
    <location>
        <begin position="715"/>
        <end position="728"/>
    </location>
</feature>
<evidence type="ECO:0000256" key="3">
    <source>
        <dbReference type="ARBA" id="ARBA00004286"/>
    </source>
</evidence>
<evidence type="ECO:0000256" key="7">
    <source>
        <dbReference type="ARBA" id="ARBA00022679"/>
    </source>
</evidence>
<feature type="region of interest" description="Disordered" evidence="14">
    <location>
        <begin position="1072"/>
        <end position="1103"/>
    </location>
</feature>
<dbReference type="SUPFAM" id="SSF51045">
    <property type="entry name" value="WW domain"/>
    <property type="match status" value="1"/>
</dbReference>
<comment type="subcellular location">
    <subcellularLocation>
        <location evidence="3">Chromosome</location>
    </subcellularLocation>
    <subcellularLocation>
        <location evidence="2">Nucleus</location>
    </subcellularLocation>
</comment>
<feature type="compositionally biased region" description="Polar residues" evidence="14">
    <location>
        <begin position="921"/>
        <end position="932"/>
    </location>
</feature>
<keyword evidence="9" id="KW-0805">Transcription regulation</keyword>
<feature type="region of interest" description="Disordered" evidence="14">
    <location>
        <begin position="524"/>
        <end position="758"/>
    </location>
</feature>
<evidence type="ECO:0000256" key="12">
    <source>
        <dbReference type="ARBA" id="ARBA00030091"/>
    </source>
</evidence>
<dbReference type="SMART" id="SM00508">
    <property type="entry name" value="PostSET"/>
    <property type="match status" value="1"/>
</dbReference>
<evidence type="ECO:0000256" key="2">
    <source>
        <dbReference type="ARBA" id="ARBA00004123"/>
    </source>
</evidence>
<name>A0A9W7XZ41_9FUNG</name>
<evidence type="ECO:0000256" key="6">
    <source>
        <dbReference type="ARBA" id="ARBA00022603"/>
    </source>
</evidence>
<dbReference type="Pfam" id="PF00856">
    <property type="entry name" value="SET"/>
    <property type="match status" value="1"/>
</dbReference>
<dbReference type="Pfam" id="PF08711">
    <property type="entry name" value="Med26"/>
    <property type="match status" value="1"/>
</dbReference>
<accession>A0A9W7XZ41</accession>
<dbReference type="PROSITE" id="PS50868">
    <property type="entry name" value="POST_SET"/>
    <property type="match status" value="1"/>
</dbReference>
<keyword evidence="6" id="KW-0489">Methyltransferase</keyword>
<dbReference type="CDD" id="cd00201">
    <property type="entry name" value="WW"/>
    <property type="match status" value="1"/>
</dbReference>
<feature type="region of interest" description="Disordered" evidence="14">
    <location>
        <begin position="898"/>
        <end position="994"/>
    </location>
</feature>
<evidence type="ECO:0000256" key="10">
    <source>
        <dbReference type="ARBA" id="ARBA00023163"/>
    </source>
</evidence>
<evidence type="ECO:0000259" key="15">
    <source>
        <dbReference type="PROSITE" id="PS50020"/>
    </source>
</evidence>
<sequence>MEPTKTLASIGTDAALGSGSSAEQSSSLISLQQPADAVRDVTPEPQTAEEPARQPTNDENSDLDGVDVTEVAVNRFENIEKNIFLRGSSEGSKYEESIPCHCRYNPEKDPRSNACGESSDCINRLVQMECNPLTCPCGSYCMNRRFQKRQYAKVRIIDAGRKGYGMQALEDLDIGSFVMEYIGEVVTSSEFRKRAAVYQSEGIQHHYFMSIGNNKIIDATRKGCIARFINHSCGPNCVLQKWMVGGAIRMGIFVEKPIKRGEEITFDYKFERMSGSEPQPCYCGSPQCKGIIGVAKERTRKNAVGADSVDDEVDNVIADIDDEIEDDTVTKHQRDDIRRRHAAVEDEEYGGYSDDGSDFGSDSGDETGGHGYSDDEGSGVAFNRMRRRHNGAGKKKSGLTSPEQVLKFVQIMHRSSCQTRIIEILIGKLMETHDRRLLKALIGLQGIGILRAWLQDYKDDDVMLIKILQCIAHMPISTRNTIEESRLEDVVKPLCSYSDENVAAMASELVERWSTLRHVFKIPKKSRKESATATPASNTPAASRRQSPNRNAENPPAPANKHQPGNGPGDSPGRMRWRSSVNPHSRLRSESPLPGDANGYTQSHSQQHQYGSHYQQQHSNANGATGGWNRRGAGHRGYSPGYDQSRGGRSPSRPSQYGGYRSRYGRQSSRSRSPTHANRTGAYPSSRYQRSSAAYGQNYQSRGRYSNWGGDQPSYAGSGNSRSTSMGVSNGGAEGSNGPSRSDYAGGNASSSSNAEPKLAHGWKTAYTNEGQPYYYHETTKQTQWEPPLAESAKRKPSTSTDVSSVLPAASDYHYSSRSKHRNLGLDSNGSSRYSEPSRVASTSSMPAASDTRTSGTRYDRSHTTNGSPAQYGSSGTDEKVNGVSKARVDEIIERAQRLGMAQSQRGTPDNGSAAPAMTTKDASSSSMQLVTPETDGEPMANNLARAHAQAEALVRQSARAPSGGNSSSDMHISSRRDSPSEEPSSARRDKLEKKAQSELAAFVVRAMSKYKSQLGLEEFKHEARKITKVLMEKERKAPSPFDPLKLIELSQHKKTKIKQFVADYMTKLASRRPDADCPSDMGPGPSSISAPRTPPIPHSTMR</sequence>
<dbReference type="GO" id="GO:0006355">
    <property type="term" value="P:regulation of DNA-templated transcription"/>
    <property type="evidence" value="ECO:0007669"/>
    <property type="project" value="InterPro"/>
</dbReference>
<feature type="domain" description="Post-SET" evidence="17">
    <location>
        <begin position="277"/>
        <end position="293"/>
    </location>
</feature>
<reference evidence="19" key="1">
    <citation type="submission" date="2022-07" db="EMBL/GenBank/DDBJ databases">
        <title>Phylogenomic reconstructions and comparative analyses of Kickxellomycotina fungi.</title>
        <authorList>
            <person name="Reynolds N.K."/>
            <person name="Stajich J.E."/>
            <person name="Barry K."/>
            <person name="Grigoriev I.V."/>
            <person name="Crous P."/>
            <person name="Smith M.E."/>
        </authorList>
    </citation>
    <scope>NUCLEOTIDE SEQUENCE</scope>
    <source>
        <strain evidence="19">NBRC 32514</strain>
    </source>
</reference>
<dbReference type="PROSITE" id="PS50020">
    <property type="entry name" value="WW_DOMAIN_2"/>
    <property type="match status" value="1"/>
</dbReference>